<protein>
    <submittedName>
        <fullName evidence="2">Uncharacterized protein</fullName>
    </submittedName>
</protein>
<organism evidence="2 3">
    <name type="scientific">Morganella psychrotolerans</name>
    <dbReference type="NCBI Taxonomy" id="368603"/>
    <lineage>
        <taxon>Bacteria</taxon>
        <taxon>Pseudomonadati</taxon>
        <taxon>Pseudomonadota</taxon>
        <taxon>Gammaproteobacteria</taxon>
        <taxon>Enterobacterales</taxon>
        <taxon>Morganellaceae</taxon>
        <taxon>Morganella</taxon>
    </lineage>
</organism>
<accession>A0A5M9R6V8</accession>
<dbReference type="AlphaFoldDB" id="A0A5M9R6V8"/>
<evidence type="ECO:0000313" key="2">
    <source>
        <dbReference type="EMBL" id="KAA8715686.1"/>
    </source>
</evidence>
<gene>
    <name evidence="2" type="ORF">F4V73_12070</name>
</gene>
<proteinExistence type="predicted"/>
<name>A0A5M9R6V8_9GAMM</name>
<feature type="signal peptide" evidence="1">
    <location>
        <begin position="1"/>
        <end position="19"/>
    </location>
</feature>
<reference evidence="2 3" key="1">
    <citation type="submission" date="2019-09" db="EMBL/GenBank/DDBJ databases">
        <title>Draft genome sequence of various Type strains from the CCUG.</title>
        <authorList>
            <person name="Pineiro-Iglesias B."/>
            <person name="Tunovic T."/>
            <person name="Unosson C."/>
            <person name="Inganas E."/>
            <person name="Ohlen M."/>
            <person name="Cardew S."/>
            <person name="Jensie-Markopoulos S."/>
            <person name="Salva-Serra F."/>
            <person name="Jaen-Luchoro D."/>
            <person name="Karlsson R."/>
            <person name="Svensson-Stadler L."/>
            <person name="Chun J."/>
            <person name="Moore E."/>
        </authorList>
    </citation>
    <scope>NUCLEOTIDE SEQUENCE [LARGE SCALE GENOMIC DNA]</scope>
    <source>
        <strain evidence="2 3">CCUG 53682T</strain>
    </source>
</reference>
<evidence type="ECO:0000313" key="3">
    <source>
        <dbReference type="Proteomes" id="UP000322181"/>
    </source>
</evidence>
<dbReference type="RefSeq" id="WP_150384946.1">
    <property type="nucleotide sequence ID" value="NZ_BAAAFS010000002.1"/>
</dbReference>
<dbReference type="Proteomes" id="UP000322181">
    <property type="component" value="Unassembled WGS sequence"/>
</dbReference>
<feature type="chain" id="PRO_5024417401" evidence="1">
    <location>
        <begin position="20"/>
        <end position="137"/>
    </location>
</feature>
<keyword evidence="1" id="KW-0732">Signal</keyword>
<comment type="caution">
    <text evidence="2">The sequence shown here is derived from an EMBL/GenBank/DDBJ whole genome shotgun (WGS) entry which is preliminary data.</text>
</comment>
<dbReference type="EMBL" id="VXKB01000002">
    <property type="protein sequence ID" value="KAA8715686.1"/>
    <property type="molecule type" value="Genomic_DNA"/>
</dbReference>
<evidence type="ECO:0000256" key="1">
    <source>
        <dbReference type="SAM" id="SignalP"/>
    </source>
</evidence>
<sequence length="137" mass="15603">MKQFVFIMFFIFSCSSVYAENQAELLFHVGAGADKEYRIGGTIENKMASPIEHVAITYLILNEHCYPGNANVITFNQIPGNEKYDFSIPVDGPLYGYKILSFTAFDDMGSEYVTEDTTLQIIRERETSRKDTCKKSR</sequence>